<evidence type="ECO:0000259" key="1">
    <source>
        <dbReference type="Pfam" id="PF01471"/>
    </source>
</evidence>
<dbReference type="InterPro" id="IPR036366">
    <property type="entry name" value="PGBDSf"/>
</dbReference>
<dbReference type="AlphaFoldDB" id="A0A6J4RP28"/>
<name>A0A6J4RP28_9ACTN</name>
<dbReference type="SUPFAM" id="SSF47090">
    <property type="entry name" value="PGBD-like"/>
    <property type="match status" value="1"/>
</dbReference>
<feature type="domain" description="Peptidoglycan binding-like" evidence="1">
    <location>
        <begin position="32"/>
        <end position="69"/>
    </location>
</feature>
<proteinExistence type="predicted"/>
<dbReference type="Pfam" id="PF01471">
    <property type="entry name" value="PG_binding_1"/>
    <property type="match status" value="1"/>
</dbReference>
<sequence length="103" mass="10781">MALVAAGAAVPTVAEAATPRFGDRILKSGVKGADVRVLQDFLSRAGVGTPVDGHFGSATRSKVRAWERRRVKAAGTAAGARSAGDVRVDGRLTRREARLLRAD</sequence>
<gene>
    <name evidence="2" type="ORF">AVDCRST_MAG30-452</name>
</gene>
<reference evidence="2" key="1">
    <citation type="submission" date="2020-02" db="EMBL/GenBank/DDBJ databases">
        <authorList>
            <person name="Meier V. D."/>
        </authorList>
    </citation>
    <scope>NUCLEOTIDE SEQUENCE</scope>
    <source>
        <strain evidence="2">AVDCRST_MAG30</strain>
    </source>
</reference>
<evidence type="ECO:0000313" key="2">
    <source>
        <dbReference type="EMBL" id="CAA9475769.1"/>
    </source>
</evidence>
<dbReference type="InterPro" id="IPR036365">
    <property type="entry name" value="PGBD-like_sf"/>
</dbReference>
<dbReference type="InterPro" id="IPR002477">
    <property type="entry name" value="Peptidoglycan-bd-like"/>
</dbReference>
<dbReference type="EMBL" id="CADCVS010000075">
    <property type="protein sequence ID" value="CAA9475769.1"/>
    <property type="molecule type" value="Genomic_DNA"/>
</dbReference>
<organism evidence="2">
    <name type="scientific">uncultured Solirubrobacteraceae bacterium</name>
    <dbReference type="NCBI Taxonomy" id="1162706"/>
    <lineage>
        <taxon>Bacteria</taxon>
        <taxon>Bacillati</taxon>
        <taxon>Actinomycetota</taxon>
        <taxon>Thermoleophilia</taxon>
        <taxon>Solirubrobacterales</taxon>
        <taxon>Solirubrobacteraceae</taxon>
        <taxon>environmental samples</taxon>
    </lineage>
</organism>
<dbReference type="Gene3D" id="1.10.101.10">
    <property type="entry name" value="PGBD-like superfamily/PGBD"/>
    <property type="match status" value="1"/>
</dbReference>
<feature type="non-terminal residue" evidence="2">
    <location>
        <position position="103"/>
    </location>
</feature>
<protein>
    <recommendedName>
        <fullName evidence="1">Peptidoglycan binding-like domain-containing protein</fullName>
    </recommendedName>
</protein>
<accession>A0A6J4RP28</accession>